<reference evidence="2 3" key="1">
    <citation type="submission" date="2022-01" db="EMBL/GenBank/DDBJ databases">
        <title>Novel bile acid biosynthetic pathways are enriched in the microbiome of centenarians.</title>
        <authorList>
            <person name="Sato Y."/>
            <person name="Atarashi K."/>
            <person name="Plichta R.D."/>
            <person name="Arai Y."/>
            <person name="Sasajima S."/>
            <person name="Kearney M.S."/>
            <person name="Suda W."/>
            <person name="Takeshita K."/>
            <person name="Sasaki T."/>
            <person name="Okamoto S."/>
            <person name="Skelly N.A."/>
            <person name="Okamura Y."/>
            <person name="Vlamakis H."/>
            <person name="Li Y."/>
            <person name="Tanoue T."/>
            <person name="Takei H."/>
            <person name="Nittono H."/>
            <person name="Narushima S."/>
            <person name="Irie J."/>
            <person name="Itoh H."/>
            <person name="Moriya K."/>
            <person name="Sugiura Y."/>
            <person name="Suematsu M."/>
            <person name="Moritoki N."/>
            <person name="Shibata S."/>
            <person name="Littman R.D."/>
            <person name="Fischbach A.M."/>
            <person name="Uwamino Y."/>
            <person name="Inoue T."/>
            <person name="Honda A."/>
            <person name="Hattori M."/>
            <person name="Murai T."/>
            <person name="Xavier J.R."/>
            <person name="Hirose N."/>
            <person name="Honda K."/>
        </authorList>
    </citation>
    <scope>NUCLEOTIDE SEQUENCE [LARGE SCALE GENOMIC DNA]</scope>
    <source>
        <strain evidence="2 3">CE91-St30</strain>
    </source>
</reference>
<accession>A0ABM7WK61</accession>
<protein>
    <submittedName>
        <fullName evidence="2">Uncharacterized protein</fullName>
    </submittedName>
</protein>
<proteinExistence type="predicted"/>
<keyword evidence="3" id="KW-1185">Reference proteome</keyword>
<dbReference type="RefSeq" id="WP_244385965.1">
    <property type="nucleotide sequence ID" value="NZ_AP025564.1"/>
</dbReference>
<name>A0ABM7WK61_9ACTN</name>
<keyword evidence="1" id="KW-0732">Signal</keyword>
<feature type="chain" id="PRO_5046922548" evidence="1">
    <location>
        <begin position="18"/>
        <end position="176"/>
    </location>
</feature>
<gene>
    <name evidence="2" type="ORF">CE91St30_20980</name>
</gene>
<dbReference type="EMBL" id="AP025564">
    <property type="protein sequence ID" value="BDE96765.1"/>
    <property type="molecule type" value="Genomic_DNA"/>
</dbReference>
<evidence type="ECO:0000256" key="1">
    <source>
        <dbReference type="SAM" id="SignalP"/>
    </source>
</evidence>
<dbReference type="Gene3D" id="2.40.420.20">
    <property type="match status" value="1"/>
</dbReference>
<dbReference type="PROSITE" id="PS51257">
    <property type="entry name" value="PROKAR_LIPOPROTEIN"/>
    <property type="match status" value="1"/>
</dbReference>
<organism evidence="2 3">
    <name type="scientific">Raoultibacter timonensis</name>
    <dbReference type="NCBI Taxonomy" id="1907662"/>
    <lineage>
        <taxon>Bacteria</taxon>
        <taxon>Bacillati</taxon>
        <taxon>Actinomycetota</taxon>
        <taxon>Coriobacteriia</taxon>
        <taxon>Eggerthellales</taxon>
        <taxon>Eggerthellaceae</taxon>
        <taxon>Raoultibacter</taxon>
    </lineage>
</organism>
<feature type="signal peptide" evidence="1">
    <location>
        <begin position="1"/>
        <end position="17"/>
    </location>
</feature>
<dbReference type="Proteomes" id="UP001320544">
    <property type="component" value="Chromosome"/>
</dbReference>
<evidence type="ECO:0000313" key="2">
    <source>
        <dbReference type="EMBL" id="BDE96765.1"/>
    </source>
</evidence>
<sequence>MKRRAATALFVFFVAMACFGILSRAVSSTGTALVAAEAPSTQTFAQEAIEADGGTAFDPGAATGGEAVPGCATVPEGEAPEASVDANAPAAAREYGSCAPLAAVHREGARSYVYVVAEQGGFSGVELVARKVPVSVLDTNASWAALAEGAVSSQQKIIVRSDRVLADGSKVRLADA</sequence>
<evidence type="ECO:0000313" key="3">
    <source>
        <dbReference type="Proteomes" id="UP001320544"/>
    </source>
</evidence>